<feature type="transmembrane region" description="Helical" evidence="7">
    <location>
        <begin position="152"/>
        <end position="174"/>
    </location>
</feature>
<evidence type="ECO:0000313" key="9">
    <source>
        <dbReference type="Proteomes" id="UP001589894"/>
    </source>
</evidence>
<protein>
    <submittedName>
        <fullName evidence="8">DUF350 domain-containing protein</fullName>
    </submittedName>
</protein>
<feature type="transmembrane region" description="Helical" evidence="7">
    <location>
        <begin position="15"/>
        <end position="36"/>
    </location>
</feature>
<keyword evidence="3" id="KW-1003">Cell membrane</keyword>
<evidence type="ECO:0000256" key="7">
    <source>
        <dbReference type="SAM" id="Phobius"/>
    </source>
</evidence>
<feature type="transmembrane region" description="Helical" evidence="7">
    <location>
        <begin position="87"/>
        <end position="106"/>
    </location>
</feature>
<dbReference type="RefSeq" id="WP_377343331.1">
    <property type="nucleotide sequence ID" value="NZ_JBHLUE010000026.1"/>
</dbReference>
<sequence length="289" mass="30092">MSISDNLPDATWTDYGVAAGKIVIFGVLVAALWSAVNRVTRFDDHEQLFVRHNRSYLIQRCGLLIGQGVAMWPLLGSTGRPWPELAWVAGGGLWAAALLGLLWPVLNRLVGHGDMTDPADPVEQSTSLVRAGFFVASGAVIGAGLSGSSPSVAVGIAATVVFTLLGLVVLYAAYRLNGVLPQFDRLSRHVARGNLAAAIIAAGFTVALGLVLHKAIAGDFTGWGSGLAAFAMTAVLATAGFYLVSWLMDRFIITSATLAEVVRTDQRLAATATAALLVTVAAAVAALPV</sequence>
<proteinExistence type="inferred from homology"/>
<feature type="transmembrane region" description="Helical" evidence="7">
    <location>
        <begin position="222"/>
        <end position="247"/>
    </location>
</feature>
<keyword evidence="4 7" id="KW-0812">Transmembrane</keyword>
<feature type="transmembrane region" description="Helical" evidence="7">
    <location>
        <begin position="57"/>
        <end position="75"/>
    </location>
</feature>
<dbReference type="Pfam" id="PF03994">
    <property type="entry name" value="DUF350"/>
    <property type="match status" value="2"/>
</dbReference>
<keyword evidence="5 7" id="KW-1133">Transmembrane helix</keyword>
<evidence type="ECO:0000256" key="1">
    <source>
        <dbReference type="ARBA" id="ARBA00004651"/>
    </source>
</evidence>
<evidence type="ECO:0000256" key="4">
    <source>
        <dbReference type="ARBA" id="ARBA00022692"/>
    </source>
</evidence>
<dbReference type="EMBL" id="JBHLUE010000026">
    <property type="protein sequence ID" value="MFC0567950.1"/>
    <property type="molecule type" value="Genomic_DNA"/>
</dbReference>
<evidence type="ECO:0000313" key="8">
    <source>
        <dbReference type="EMBL" id="MFC0567950.1"/>
    </source>
</evidence>
<evidence type="ECO:0000256" key="3">
    <source>
        <dbReference type="ARBA" id="ARBA00022475"/>
    </source>
</evidence>
<keyword evidence="9" id="KW-1185">Reference proteome</keyword>
<comment type="similarity">
    <text evidence="2">Belongs to the UPF0719 family.</text>
</comment>
<evidence type="ECO:0000256" key="2">
    <source>
        <dbReference type="ARBA" id="ARBA00005779"/>
    </source>
</evidence>
<feature type="transmembrane region" description="Helical" evidence="7">
    <location>
        <begin position="195"/>
        <end position="216"/>
    </location>
</feature>
<comment type="subcellular location">
    <subcellularLocation>
        <location evidence="1">Cell membrane</location>
        <topology evidence="1">Multi-pass membrane protein</topology>
    </subcellularLocation>
</comment>
<accession>A0ABV6P4K3</accession>
<reference evidence="8 9" key="1">
    <citation type="submission" date="2024-09" db="EMBL/GenBank/DDBJ databases">
        <authorList>
            <person name="Sun Q."/>
            <person name="Mori K."/>
        </authorList>
    </citation>
    <scope>NUCLEOTIDE SEQUENCE [LARGE SCALE GENOMIC DNA]</scope>
    <source>
        <strain evidence="8 9">TBRC 2205</strain>
    </source>
</reference>
<organism evidence="8 9">
    <name type="scientific">Plantactinospora siamensis</name>
    <dbReference type="NCBI Taxonomy" id="555372"/>
    <lineage>
        <taxon>Bacteria</taxon>
        <taxon>Bacillati</taxon>
        <taxon>Actinomycetota</taxon>
        <taxon>Actinomycetes</taxon>
        <taxon>Micromonosporales</taxon>
        <taxon>Micromonosporaceae</taxon>
        <taxon>Plantactinospora</taxon>
    </lineage>
</organism>
<evidence type="ECO:0000256" key="5">
    <source>
        <dbReference type="ARBA" id="ARBA00022989"/>
    </source>
</evidence>
<comment type="caution">
    <text evidence="8">The sequence shown here is derived from an EMBL/GenBank/DDBJ whole genome shotgun (WGS) entry which is preliminary data.</text>
</comment>
<feature type="transmembrane region" description="Helical" evidence="7">
    <location>
        <begin position="127"/>
        <end position="146"/>
    </location>
</feature>
<dbReference type="InterPro" id="IPR007140">
    <property type="entry name" value="DUF350"/>
</dbReference>
<feature type="transmembrane region" description="Helical" evidence="7">
    <location>
        <begin position="268"/>
        <end position="287"/>
    </location>
</feature>
<keyword evidence="6 7" id="KW-0472">Membrane</keyword>
<gene>
    <name evidence="8" type="ORF">ACFFHU_27875</name>
</gene>
<dbReference type="Proteomes" id="UP001589894">
    <property type="component" value="Unassembled WGS sequence"/>
</dbReference>
<evidence type="ECO:0000256" key="6">
    <source>
        <dbReference type="ARBA" id="ARBA00023136"/>
    </source>
</evidence>
<name>A0ABV6P4K3_9ACTN</name>